<comment type="similarity">
    <text evidence="2 10">Belongs to the isocitrate and isopropylmalate dehydrogenases family.</text>
</comment>
<dbReference type="GO" id="GO:0051287">
    <property type="term" value="F:NAD binding"/>
    <property type="evidence" value="ECO:0007669"/>
    <property type="project" value="InterPro"/>
</dbReference>
<dbReference type="InterPro" id="IPR019818">
    <property type="entry name" value="IsoCit/isopropylmalate_DH_CS"/>
</dbReference>
<comment type="cofactor">
    <cofactor evidence="1">
        <name>Mn(2+)</name>
        <dbReference type="ChEBI" id="CHEBI:29035"/>
    </cofactor>
</comment>
<dbReference type="HOGENOM" id="CLU_023296_1_1_1"/>
<dbReference type="GeneID" id="8238079"/>
<evidence type="ECO:0000256" key="4">
    <source>
        <dbReference type="ARBA" id="ARBA00022532"/>
    </source>
</evidence>
<reference evidence="16" key="1">
    <citation type="submission" date="2007-04" db="EMBL/GenBank/DDBJ databases">
        <title>Annotation of Pediculus humanus corporis strain USDA.</title>
        <authorList>
            <person name="Kirkness E."/>
            <person name="Hannick L."/>
            <person name="Hass B."/>
            <person name="Bruggner R."/>
            <person name="Lawson D."/>
            <person name="Bidwell S."/>
            <person name="Joardar V."/>
            <person name="Caler E."/>
            <person name="Walenz B."/>
            <person name="Inman J."/>
            <person name="Schobel S."/>
            <person name="Galinsky K."/>
            <person name="Amedeo P."/>
            <person name="Strausberg R."/>
        </authorList>
    </citation>
    <scope>NUCLEOTIDE SEQUENCE</scope>
    <source>
        <strain evidence="16">USDA</strain>
    </source>
</reference>
<evidence type="ECO:0000256" key="13">
    <source>
        <dbReference type="PIRSR" id="PIRSR000108-3"/>
    </source>
</evidence>
<dbReference type="EMBL" id="AAZO01001179">
    <property type="status" value="NOT_ANNOTATED_CDS"/>
    <property type="molecule type" value="Genomic_DNA"/>
</dbReference>
<dbReference type="eggNOG" id="KOG1526">
    <property type="taxonomic scope" value="Eukaryota"/>
</dbReference>
<protein>
    <recommendedName>
        <fullName evidence="10">Isocitrate dehydrogenase [NADP]</fullName>
        <ecNumber evidence="10">1.1.1.42</ecNumber>
    </recommendedName>
</protein>
<dbReference type="InterPro" id="IPR004790">
    <property type="entry name" value="Isocitrate_DH_NADP"/>
</dbReference>
<evidence type="ECO:0000313" key="17">
    <source>
        <dbReference type="EnsemblMetazoa" id="PHUM098590-PA"/>
    </source>
</evidence>
<dbReference type="EMBL" id="DS235065">
    <property type="protein sequence ID" value="EEB11222.1"/>
    <property type="molecule type" value="Genomic_DNA"/>
</dbReference>
<comment type="catalytic activity">
    <reaction evidence="10">
        <text>D-threo-isocitrate + NADP(+) = 2-oxoglutarate + CO2 + NADPH</text>
        <dbReference type="Rhea" id="RHEA:19629"/>
        <dbReference type="ChEBI" id="CHEBI:15562"/>
        <dbReference type="ChEBI" id="CHEBI:16526"/>
        <dbReference type="ChEBI" id="CHEBI:16810"/>
        <dbReference type="ChEBI" id="CHEBI:57783"/>
        <dbReference type="ChEBI" id="CHEBI:58349"/>
        <dbReference type="EC" id="1.1.1.42"/>
    </reaction>
</comment>
<reference evidence="16" key="2">
    <citation type="submission" date="2007-04" db="EMBL/GenBank/DDBJ databases">
        <title>The genome of the human body louse.</title>
        <authorList>
            <consortium name="The Human Body Louse Genome Consortium"/>
            <person name="Kirkness E."/>
            <person name="Walenz B."/>
            <person name="Hass B."/>
            <person name="Bruggner R."/>
            <person name="Strausberg R."/>
        </authorList>
    </citation>
    <scope>NUCLEOTIDE SEQUENCE</scope>
    <source>
        <strain evidence="16">USDA</strain>
    </source>
</reference>
<name>E0VCW6_PEDHC</name>
<feature type="site" description="Critical for catalysis" evidence="11">
    <location>
        <position position="198"/>
    </location>
</feature>
<dbReference type="CTD" id="8238079"/>
<evidence type="ECO:0000259" key="15">
    <source>
        <dbReference type="SMART" id="SM01329"/>
    </source>
</evidence>
<feature type="site" description="Critical for catalysis" evidence="11">
    <location>
        <position position="127"/>
    </location>
</feature>
<dbReference type="GO" id="GO:0004450">
    <property type="term" value="F:isocitrate dehydrogenase (NADP+) activity"/>
    <property type="evidence" value="ECO:0007669"/>
    <property type="project" value="UniProtKB-EC"/>
</dbReference>
<dbReference type="PANTHER" id="PTHR11822">
    <property type="entry name" value="NADP-SPECIFIC ISOCITRATE DEHYDROGENASE"/>
    <property type="match status" value="1"/>
</dbReference>
<dbReference type="VEuPathDB" id="VectorBase:PHUM098590"/>
<feature type="binding site" evidence="13">
    <location>
        <position position="238"/>
    </location>
    <ligand>
        <name>Mn(2+)</name>
        <dbReference type="ChEBI" id="CHEBI:29035"/>
    </ligand>
</feature>
<dbReference type="EC" id="1.1.1.42" evidence="10"/>
<evidence type="ECO:0000256" key="9">
    <source>
        <dbReference type="ARBA" id="ARBA00023211"/>
    </source>
</evidence>
<dbReference type="NCBIfam" id="TIGR00127">
    <property type="entry name" value="nadp_idh_euk"/>
    <property type="match status" value="1"/>
</dbReference>
<evidence type="ECO:0000256" key="2">
    <source>
        <dbReference type="ARBA" id="ARBA00007769"/>
    </source>
</evidence>
<dbReference type="Pfam" id="PF00180">
    <property type="entry name" value="Iso_dh"/>
    <property type="match status" value="1"/>
</dbReference>
<proteinExistence type="inferred from homology"/>
<feature type="binding site" evidence="14">
    <location>
        <begin position="296"/>
        <end position="301"/>
    </location>
    <ligand>
        <name>NADP(+)</name>
        <dbReference type="ChEBI" id="CHEBI:58349"/>
    </ligand>
</feature>
<dbReference type="AlphaFoldDB" id="E0VCW6"/>
<dbReference type="GO" id="GO:0006102">
    <property type="term" value="P:isocitrate metabolic process"/>
    <property type="evidence" value="ECO:0007669"/>
    <property type="project" value="InterPro"/>
</dbReference>
<dbReference type="RefSeq" id="XP_002423960.1">
    <property type="nucleotide sequence ID" value="XM_002423915.1"/>
</dbReference>
<feature type="binding site" evidence="12">
    <location>
        <begin position="82"/>
        <end position="88"/>
    </location>
    <ligand>
        <name>D-threo-isocitrate</name>
        <dbReference type="ChEBI" id="CHEBI:15562"/>
    </ligand>
</feature>
<feature type="binding site" evidence="13">
    <location>
        <position position="261"/>
    </location>
    <ligand>
        <name>Mn(2+)</name>
        <dbReference type="ChEBI" id="CHEBI:29035"/>
    </ligand>
</feature>
<dbReference type="GO" id="GO:0006739">
    <property type="term" value="P:NADP+ metabolic process"/>
    <property type="evidence" value="ECO:0007669"/>
    <property type="project" value="TreeGrafter"/>
</dbReference>
<feature type="binding site" evidence="12">
    <location>
        <position position="97"/>
    </location>
    <ligand>
        <name>D-threo-isocitrate</name>
        <dbReference type="ChEBI" id="CHEBI:15562"/>
    </ligand>
</feature>
<evidence type="ECO:0000256" key="6">
    <source>
        <dbReference type="ARBA" id="ARBA00022842"/>
    </source>
</evidence>
<dbReference type="STRING" id="121224.E0VCW6"/>
<evidence type="ECO:0000313" key="18">
    <source>
        <dbReference type="Proteomes" id="UP000009046"/>
    </source>
</evidence>
<dbReference type="InterPro" id="IPR024084">
    <property type="entry name" value="IsoPropMal-DH-like_dom"/>
</dbReference>
<evidence type="ECO:0000256" key="8">
    <source>
        <dbReference type="ARBA" id="ARBA00023002"/>
    </source>
</evidence>
<keyword evidence="7 10" id="KW-0521">NADP</keyword>
<feature type="binding site" evidence="14">
    <location>
        <position position="70"/>
    </location>
    <ligand>
        <name>NADP(+)</name>
        <dbReference type="ChEBI" id="CHEBI:58349"/>
    </ligand>
</feature>
<feature type="binding site" evidence="12">
    <location>
        <position position="120"/>
    </location>
    <ligand>
        <name>D-threo-isocitrate</name>
        <dbReference type="ChEBI" id="CHEBI:15562"/>
    </ligand>
</feature>
<accession>E0VCW6</accession>
<dbReference type="KEGG" id="phu:Phum_PHUM098590"/>
<dbReference type="SUPFAM" id="SSF53659">
    <property type="entry name" value="Isocitrate/Isopropylmalate dehydrogenase-like"/>
    <property type="match status" value="1"/>
</dbReference>
<evidence type="ECO:0000256" key="12">
    <source>
        <dbReference type="PIRSR" id="PIRSR000108-2"/>
    </source>
</evidence>
<keyword evidence="4 10" id="KW-0816">Tricarboxylic acid cycle</keyword>
<comment type="cofactor">
    <cofactor evidence="10 13">
        <name>Mg(2+)</name>
        <dbReference type="ChEBI" id="CHEBI:18420"/>
    </cofactor>
    <cofactor evidence="10 13">
        <name>Mn(2+)</name>
        <dbReference type="ChEBI" id="CHEBI:29035"/>
    </cofactor>
    <text evidence="10 13">Binds 1 Mg(2+) or Mn(2+) ion per subunit.</text>
</comment>
<evidence type="ECO:0000256" key="3">
    <source>
        <dbReference type="ARBA" id="ARBA00022435"/>
    </source>
</evidence>
<feature type="binding site" evidence="14">
    <location>
        <position position="246"/>
    </location>
    <ligand>
        <name>NADP(+)</name>
        <dbReference type="ChEBI" id="CHEBI:58349"/>
    </ligand>
</feature>
<keyword evidence="9 10" id="KW-0464">Manganese</keyword>
<dbReference type="NCBIfam" id="NF006156">
    <property type="entry name" value="PRK08299.1"/>
    <property type="match status" value="1"/>
</dbReference>
<dbReference type="Gene3D" id="3.40.718.10">
    <property type="entry name" value="Isopropylmalate Dehydrogenase"/>
    <property type="match status" value="1"/>
</dbReference>
<dbReference type="PIRSF" id="PIRSF000108">
    <property type="entry name" value="IDH_NADP"/>
    <property type="match status" value="1"/>
</dbReference>
<reference evidence="17" key="3">
    <citation type="submission" date="2020-05" db="UniProtKB">
        <authorList>
            <consortium name="EnsemblMetazoa"/>
        </authorList>
    </citation>
    <scope>IDENTIFICATION</scope>
    <source>
        <strain evidence="17">USDA</strain>
    </source>
</reference>
<evidence type="ECO:0000256" key="14">
    <source>
        <dbReference type="PIRSR" id="PIRSR000108-4"/>
    </source>
</evidence>
<feature type="binding site" evidence="14">
    <location>
        <begin position="63"/>
        <end position="65"/>
    </location>
    <ligand>
        <name>NADP(+)</name>
        <dbReference type="ChEBI" id="CHEBI:58349"/>
    </ligand>
</feature>
<dbReference type="GO" id="GO:0006099">
    <property type="term" value="P:tricarboxylic acid cycle"/>
    <property type="evidence" value="ECO:0007669"/>
    <property type="project" value="UniProtKB-KW"/>
</dbReference>
<dbReference type="OMA" id="ACVECID"/>
<evidence type="ECO:0000256" key="5">
    <source>
        <dbReference type="ARBA" id="ARBA00022723"/>
    </source>
</evidence>
<dbReference type="GO" id="GO:0005739">
    <property type="term" value="C:mitochondrion"/>
    <property type="evidence" value="ECO:0007669"/>
    <property type="project" value="TreeGrafter"/>
</dbReference>
<evidence type="ECO:0000256" key="7">
    <source>
        <dbReference type="ARBA" id="ARBA00022857"/>
    </source>
</evidence>
<gene>
    <name evidence="17" type="primary">8238079</name>
    <name evidence="16" type="ORF">Phum_PHUM098590</name>
</gene>
<dbReference type="InParanoid" id="E0VCW6"/>
<dbReference type="GO" id="GO:0006097">
    <property type="term" value="P:glyoxylate cycle"/>
    <property type="evidence" value="ECO:0007669"/>
    <property type="project" value="UniProtKB-KW"/>
</dbReference>
<dbReference type="PANTHER" id="PTHR11822:SF21">
    <property type="entry name" value="ISOCITRATE DEHYDROGENASE [NADP], MITOCHONDRIAL"/>
    <property type="match status" value="1"/>
</dbReference>
<dbReference type="OrthoDB" id="248923at2759"/>
<dbReference type="FunFam" id="3.40.718.10:FF:000002">
    <property type="entry name" value="Isocitrate dehydrogenase [NADP]"/>
    <property type="match status" value="1"/>
</dbReference>
<feature type="binding site" evidence="14">
    <location>
        <position position="314"/>
    </location>
    <ligand>
        <name>NADP(+)</name>
        <dbReference type="ChEBI" id="CHEBI:58349"/>
    </ligand>
</feature>
<organism>
    <name type="scientific">Pediculus humanus subsp. corporis</name>
    <name type="common">Body louse</name>
    <dbReference type="NCBI Taxonomy" id="121224"/>
    <lineage>
        <taxon>Eukaryota</taxon>
        <taxon>Metazoa</taxon>
        <taxon>Ecdysozoa</taxon>
        <taxon>Arthropoda</taxon>
        <taxon>Hexapoda</taxon>
        <taxon>Insecta</taxon>
        <taxon>Pterygota</taxon>
        <taxon>Neoptera</taxon>
        <taxon>Paraneoptera</taxon>
        <taxon>Psocodea</taxon>
        <taxon>Troctomorpha</taxon>
        <taxon>Phthiraptera</taxon>
        <taxon>Anoplura</taxon>
        <taxon>Pediculidae</taxon>
        <taxon>Pediculus</taxon>
    </lineage>
</organism>
<keyword evidence="8 10" id="KW-0560">Oxidoreductase</keyword>
<dbReference type="GO" id="GO:0000287">
    <property type="term" value="F:magnesium ion binding"/>
    <property type="evidence" value="ECO:0007669"/>
    <property type="project" value="InterPro"/>
</dbReference>
<dbReference type="SMART" id="SM01329">
    <property type="entry name" value="Iso_dh"/>
    <property type="match status" value="1"/>
</dbReference>
<keyword evidence="18" id="KW-1185">Reference proteome</keyword>
<feature type="domain" description="Isopropylmalate dehydrogenase-like" evidence="15">
    <location>
        <begin position="1"/>
        <end position="387"/>
    </location>
</feature>
<evidence type="ECO:0000256" key="10">
    <source>
        <dbReference type="PIRNR" id="PIRNR000108"/>
    </source>
</evidence>
<keyword evidence="6 10" id="KW-0460">Magnesium</keyword>
<dbReference type="EnsemblMetazoa" id="PHUM098590-RA">
    <property type="protein sequence ID" value="PHUM098590-PA"/>
    <property type="gene ID" value="PHUM098590"/>
</dbReference>
<keyword evidence="5 10" id="KW-0479">Metal-binding</keyword>
<feature type="binding site" evidence="12">
    <location>
        <position position="65"/>
    </location>
    <ligand>
        <name>D-threo-isocitrate</name>
        <dbReference type="ChEBI" id="CHEBI:15562"/>
    </ligand>
</feature>
<sequence>MDGDEMTRIIWQKIKDYFIFPYLKIECLYYDLGLENRDKTNDQVTIDAAHAVLKHNVGIKCATITPDEARVKEFNLKKMWLSPNGTIRNILGGTVFREPILCKNIPKLVPGWENPIVIGRHAHGDQYKAQDVVITKPGLLQLVFTDDGGAKETIDVYRYKNSGVALAMYNTDDSIKDFAHSSFQVALQKKWPLYLSTKNTILKKYDGRFKDIFQEIYEKDYKKSFEEAKIWYEHRLIDDMVAQALKSAGGFVWACKNYDGDVQSDIIAQGYGSLGLMTSVLMCPDGKTMESEAAHGTVTRHYRMHQKGQETSTNPIASIFAWTRGLSHRAKLDNLPELDVFSQSLEKACIDCVERGEYTKDLAICIHGMSKVKPGMYLNTDDFMEAIRQDLKRKLNTKL</sequence>
<dbReference type="Proteomes" id="UP000009046">
    <property type="component" value="Unassembled WGS sequence"/>
</dbReference>
<keyword evidence="3" id="KW-0329">Glyoxylate bypass</keyword>
<dbReference type="PROSITE" id="PS00470">
    <property type="entry name" value="IDH_IMDH"/>
    <property type="match status" value="1"/>
</dbReference>
<evidence type="ECO:0000256" key="11">
    <source>
        <dbReference type="PIRSR" id="PIRSR000108-1"/>
    </source>
</evidence>
<evidence type="ECO:0000313" key="16">
    <source>
        <dbReference type="EMBL" id="EEB11222.1"/>
    </source>
</evidence>
<evidence type="ECO:0000256" key="1">
    <source>
        <dbReference type="ARBA" id="ARBA00001936"/>
    </source>
</evidence>